<dbReference type="EMBL" id="CAKOFQ010007776">
    <property type="protein sequence ID" value="CAH2007989.1"/>
    <property type="molecule type" value="Genomic_DNA"/>
</dbReference>
<name>A0A9P0M9M9_ACAOB</name>
<dbReference type="PRINTS" id="PR00947">
    <property type="entry name" value="CUTICLE"/>
</dbReference>
<feature type="chain" id="PRO_5040475972" evidence="3">
    <location>
        <begin position="19"/>
        <end position="153"/>
    </location>
</feature>
<proteinExistence type="predicted"/>
<dbReference type="Pfam" id="PF00379">
    <property type="entry name" value="Chitin_bind_4"/>
    <property type="match status" value="1"/>
</dbReference>
<gene>
    <name evidence="4" type="ORF">ACAOBT_LOCUS29943</name>
</gene>
<dbReference type="GO" id="GO:0008010">
    <property type="term" value="F:structural constituent of chitin-based larval cuticle"/>
    <property type="evidence" value="ECO:0007669"/>
    <property type="project" value="TreeGrafter"/>
</dbReference>
<evidence type="ECO:0000313" key="4">
    <source>
        <dbReference type="EMBL" id="CAH2007989.1"/>
    </source>
</evidence>
<organism evidence="4 5">
    <name type="scientific">Acanthoscelides obtectus</name>
    <name type="common">Bean weevil</name>
    <name type="synonym">Bruchus obtectus</name>
    <dbReference type="NCBI Taxonomy" id="200917"/>
    <lineage>
        <taxon>Eukaryota</taxon>
        <taxon>Metazoa</taxon>
        <taxon>Ecdysozoa</taxon>
        <taxon>Arthropoda</taxon>
        <taxon>Hexapoda</taxon>
        <taxon>Insecta</taxon>
        <taxon>Pterygota</taxon>
        <taxon>Neoptera</taxon>
        <taxon>Endopterygota</taxon>
        <taxon>Coleoptera</taxon>
        <taxon>Polyphaga</taxon>
        <taxon>Cucujiformia</taxon>
        <taxon>Chrysomeloidea</taxon>
        <taxon>Chrysomelidae</taxon>
        <taxon>Bruchinae</taxon>
        <taxon>Bruchini</taxon>
        <taxon>Acanthoscelides</taxon>
    </lineage>
</organism>
<protein>
    <submittedName>
        <fullName evidence="4">Uncharacterized protein</fullName>
    </submittedName>
</protein>
<evidence type="ECO:0000313" key="5">
    <source>
        <dbReference type="Proteomes" id="UP001152888"/>
    </source>
</evidence>
<dbReference type="AlphaFoldDB" id="A0A9P0M9M9"/>
<dbReference type="OrthoDB" id="6379191at2759"/>
<dbReference type="PANTHER" id="PTHR10380">
    <property type="entry name" value="CUTICLE PROTEIN"/>
    <property type="match status" value="1"/>
</dbReference>
<evidence type="ECO:0000256" key="1">
    <source>
        <dbReference type="ARBA" id="ARBA00022460"/>
    </source>
</evidence>
<dbReference type="PROSITE" id="PS51155">
    <property type="entry name" value="CHIT_BIND_RR_2"/>
    <property type="match status" value="1"/>
</dbReference>
<accession>A0A9P0M9M9</accession>
<keyword evidence="1 2" id="KW-0193">Cuticle</keyword>
<dbReference type="GO" id="GO:0062129">
    <property type="term" value="C:chitin-based extracellular matrix"/>
    <property type="evidence" value="ECO:0007669"/>
    <property type="project" value="TreeGrafter"/>
</dbReference>
<dbReference type="Proteomes" id="UP001152888">
    <property type="component" value="Unassembled WGS sequence"/>
</dbReference>
<feature type="signal peptide" evidence="3">
    <location>
        <begin position="1"/>
        <end position="18"/>
    </location>
</feature>
<dbReference type="PANTHER" id="PTHR10380:SF241">
    <property type="entry name" value="CUTICULAR PROTEIN 47EG-RELATED"/>
    <property type="match status" value="1"/>
</dbReference>
<sequence>MMKSTLALCLALATLTTAAVLPDQAHHENVPIVHQEHEVSIDGTYHHSYETANGIVAEEHGVLKNAGTDAAAEEVQGSYSYTAPDGTPISVKYIANEHGFQPEGAHLPVPSETIARSIKYNLEHAEPEENHQRYHPVPTHPAYTATHGHGFHI</sequence>
<reference evidence="4" key="1">
    <citation type="submission" date="2022-03" db="EMBL/GenBank/DDBJ databases">
        <authorList>
            <person name="Sayadi A."/>
        </authorList>
    </citation>
    <scope>NUCLEOTIDE SEQUENCE</scope>
</reference>
<keyword evidence="3" id="KW-0732">Signal</keyword>
<evidence type="ECO:0000256" key="2">
    <source>
        <dbReference type="PROSITE-ProRule" id="PRU00497"/>
    </source>
</evidence>
<dbReference type="InterPro" id="IPR031311">
    <property type="entry name" value="CHIT_BIND_RR_consensus"/>
</dbReference>
<evidence type="ECO:0000256" key="3">
    <source>
        <dbReference type="SAM" id="SignalP"/>
    </source>
</evidence>
<comment type="caution">
    <text evidence="4">The sequence shown here is derived from an EMBL/GenBank/DDBJ whole genome shotgun (WGS) entry which is preliminary data.</text>
</comment>
<dbReference type="InterPro" id="IPR050468">
    <property type="entry name" value="Cuticle_Struct_Prot"/>
</dbReference>
<keyword evidence="5" id="KW-1185">Reference proteome</keyword>
<dbReference type="InterPro" id="IPR000618">
    <property type="entry name" value="Insect_cuticle"/>
</dbReference>
<dbReference type="PROSITE" id="PS00233">
    <property type="entry name" value="CHIT_BIND_RR_1"/>
    <property type="match status" value="1"/>
</dbReference>